<name>A0A9P6VD29_9HELO</name>
<evidence type="ECO:0008006" key="4">
    <source>
        <dbReference type="Google" id="ProtNLM"/>
    </source>
</evidence>
<dbReference type="OrthoDB" id="4485682at2759"/>
<dbReference type="InterPro" id="IPR021842">
    <property type="entry name" value="DUF3435"/>
</dbReference>
<feature type="compositionally biased region" description="Acidic residues" evidence="1">
    <location>
        <begin position="288"/>
        <end position="298"/>
    </location>
</feature>
<evidence type="ECO:0000313" key="3">
    <source>
        <dbReference type="Proteomes" id="UP000785200"/>
    </source>
</evidence>
<dbReference type="EMBL" id="VNKQ01000021">
    <property type="protein sequence ID" value="KAG0644961.1"/>
    <property type="molecule type" value="Genomic_DNA"/>
</dbReference>
<keyword evidence="3" id="KW-1185">Reference proteome</keyword>
<protein>
    <recommendedName>
        <fullName evidence="4">FluG domain-containing protein</fullName>
    </recommendedName>
</protein>
<accession>A0A9P6VD29</accession>
<dbReference type="Proteomes" id="UP000785200">
    <property type="component" value="Unassembled WGS sequence"/>
</dbReference>
<feature type="region of interest" description="Disordered" evidence="1">
    <location>
        <begin position="220"/>
        <end position="282"/>
    </location>
</feature>
<dbReference type="Pfam" id="PF11917">
    <property type="entry name" value="DUF3435"/>
    <property type="match status" value="1"/>
</dbReference>
<organism evidence="2 3">
    <name type="scientific">Hyphodiscus hymeniophilus</name>
    <dbReference type="NCBI Taxonomy" id="353542"/>
    <lineage>
        <taxon>Eukaryota</taxon>
        <taxon>Fungi</taxon>
        <taxon>Dikarya</taxon>
        <taxon>Ascomycota</taxon>
        <taxon>Pezizomycotina</taxon>
        <taxon>Leotiomycetes</taxon>
        <taxon>Helotiales</taxon>
        <taxon>Hyphodiscaceae</taxon>
        <taxon>Hyphodiscus</taxon>
    </lineage>
</organism>
<feature type="region of interest" description="Disordered" evidence="1">
    <location>
        <begin position="288"/>
        <end position="307"/>
    </location>
</feature>
<dbReference type="PANTHER" id="PTHR37535:SF4">
    <property type="entry name" value="FLUG DOMAIN-CONTAINING PROTEIN"/>
    <property type="match status" value="1"/>
</dbReference>
<gene>
    <name evidence="2" type="ORF">D0Z07_9348</name>
</gene>
<evidence type="ECO:0000313" key="2">
    <source>
        <dbReference type="EMBL" id="KAG0644961.1"/>
    </source>
</evidence>
<proteinExistence type="predicted"/>
<feature type="compositionally biased region" description="Acidic residues" evidence="1">
    <location>
        <begin position="260"/>
        <end position="269"/>
    </location>
</feature>
<dbReference type="AlphaFoldDB" id="A0A9P6VD29"/>
<sequence length="892" mass="103180">MAPTIQIPVEDTLKTLRHVLKKRADASRVLKEREKHALRGEDYRRMEVAYDNKAFLQPLNSDNTKASIYYSRQKFTRYVCSPQGEIRKEDCGKGRMMSFLRWICEVYIAKKRKGGKRKSVNQYWRDFKMLYRRVNGSYVDANDSNEVVKFINTELRMKYDLEDTAEPKPVAGVDDLLLLLTQHWARDESVYRTEDDRHDVATITLFQAYTGGRPAEFVHASKGKASQDPLGDEEEADKARQARERPDTNDHEDGNHDGSVDFDDDSDAEDGPRFIDDSDVDCLFDSDDDVDEDTDYFDNDSGYGTEETDVTMTENLDDCYVTELDEFRRTESQRDDDTATDELGDGKRTCKALCYEDICLWIVKNPKEGERDLLAMEVHLRNHKGVDNKPKPRVTPQSPSTPWLTHFRSTTFLFRENPRPILCPISHILTRALRDESILVDGYTSAEPFFSTDLGAQNMRAMKVQWKPEWLKRPVFRKSVWTADGWVKSKVEPMLYSFWNFCINRLGWDLGFEDRATGYIFRRGMANAINGVASDAIRDQVMRHDPFTGVFNGSYINHQVRFNVQDAFLESDVSDDGLTRAFTHMSIRCNPGAPRDVPSEVMDPLLATDPEIVSLKRRVQALYTKIKRDHKFIKQAPKKTQLEYRDLCKQVTNATKSLKDEIKNAYRKDYFFRVHNEMMKMQLRRRQNKAAVEDEVEPLIEYQLEERAQVQRILCDFSKDLSSEAIVARKVCAINHMVVLASRQELQTRQPRSDSARKAPLQKEVSSIIPALDSSSPHDKFPLICEKTQCIFCIGNEQLPYEQRTRKFRRVSHMWDHVENVHFRKFPMKKPIICPYPVCKAQGSVLNHATAFKNHVATIHKINLRPRACPNCFLEYPSLCTSNVECPVCSIK</sequence>
<comment type="caution">
    <text evidence="2">The sequence shown here is derived from an EMBL/GenBank/DDBJ whole genome shotgun (WGS) entry which is preliminary data.</text>
</comment>
<feature type="compositionally biased region" description="Basic and acidic residues" evidence="1">
    <location>
        <begin position="237"/>
        <end position="259"/>
    </location>
</feature>
<reference evidence="2" key="1">
    <citation type="submission" date="2019-07" db="EMBL/GenBank/DDBJ databases">
        <title>Hyphodiscus hymeniophilus genome sequencing and assembly.</title>
        <authorList>
            <person name="Kramer G."/>
            <person name="Nodwell J."/>
        </authorList>
    </citation>
    <scope>NUCLEOTIDE SEQUENCE</scope>
    <source>
        <strain evidence="2">ATCC 34498</strain>
    </source>
</reference>
<dbReference type="PANTHER" id="PTHR37535">
    <property type="entry name" value="FLUG DOMAIN PROTEIN"/>
    <property type="match status" value="1"/>
</dbReference>
<evidence type="ECO:0000256" key="1">
    <source>
        <dbReference type="SAM" id="MobiDB-lite"/>
    </source>
</evidence>